<dbReference type="GO" id="GO:0008235">
    <property type="term" value="F:metalloexopeptidase activity"/>
    <property type="evidence" value="ECO:0007669"/>
    <property type="project" value="InterPro"/>
</dbReference>
<keyword evidence="3" id="KW-1185">Reference proteome</keyword>
<accession>A0A6N6RJS7</accession>
<dbReference type="InterPro" id="IPR007484">
    <property type="entry name" value="Peptidase_M28"/>
</dbReference>
<dbReference type="GO" id="GO:0006508">
    <property type="term" value="P:proteolysis"/>
    <property type="evidence" value="ECO:0007669"/>
    <property type="project" value="InterPro"/>
</dbReference>
<dbReference type="Proteomes" id="UP000468650">
    <property type="component" value="Unassembled WGS sequence"/>
</dbReference>
<comment type="caution">
    <text evidence="2">The sequence shown here is derived from an EMBL/GenBank/DDBJ whole genome shotgun (WGS) entry which is preliminary data.</text>
</comment>
<dbReference type="InterPro" id="IPR045175">
    <property type="entry name" value="M28_fam"/>
</dbReference>
<sequence length="576" mass="62188">MKQLLLTLLFGSSIFVYGQSNMQLKVPNGLNVLQGNYDPSAYASTNPITAPSTILNGIQSNVEADSLKALLVELEAFGNRNTGADTVSTTTGIGAARRWILSKFEEYSAARENRLLTGYFQFDQNVCGMGQHKNVVAILPGSDTSNSAFILIEGHFDSRCEGSCDVNCDAPGMEDNGSGTALVMELARVMSEYTFPQTIVFMPTTGEEQGLIGATAFAGFALQNQLQIEAVLNNDVIGGIICGQTASPPGCPFPDHIDSTQVRLYSFGGFNSTSKMLSRFIKMEYMDEVYPNAAVPMNLSIMSAEDRTGRGGDHIPFRVRRFPAMRFTSANEHGDAGVSDSAYHDRQHTTADVLGVDTDGDMELDSFYVDFNYLRRNAIINGNAAAVLALGPEQPSFTATSQPNGIQIQVTDPNNYGTYRLIVRSTSPDYDTTVTFSGTNATVDPGVGGSLFVSLAAVDANGLESLPDEELSLMSVGIEEESNTGPSMPELLQNRPNPFDDATIIGFNAPLNYNGRSAIIRISDANGKVLAEIPKAIEDGINEVLYQHGFGVEGIFYYTLLVEGEVIDTKKMVFAY</sequence>
<dbReference type="PANTHER" id="PTHR12147">
    <property type="entry name" value="METALLOPEPTIDASE M28 FAMILY MEMBER"/>
    <property type="match status" value="1"/>
</dbReference>
<dbReference type="OrthoDB" id="9787436at2"/>
<name>A0A6N6RJS7_9FLAO</name>
<evidence type="ECO:0000259" key="1">
    <source>
        <dbReference type="Pfam" id="PF04389"/>
    </source>
</evidence>
<dbReference type="Gene3D" id="3.40.630.10">
    <property type="entry name" value="Zn peptidases"/>
    <property type="match status" value="1"/>
</dbReference>
<dbReference type="AlphaFoldDB" id="A0A6N6RJS7"/>
<dbReference type="PANTHER" id="PTHR12147:SF26">
    <property type="entry name" value="PEPTIDASE M28 DOMAIN-CONTAINING PROTEIN"/>
    <property type="match status" value="1"/>
</dbReference>
<dbReference type="EMBL" id="WBVO01000002">
    <property type="protein sequence ID" value="KAB2813940.1"/>
    <property type="molecule type" value="Genomic_DNA"/>
</dbReference>
<evidence type="ECO:0000313" key="3">
    <source>
        <dbReference type="Proteomes" id="UP000468650"/>
    </source>
</evidence>
<gene>
    <name evidence="2" type="ORF">F8C67_04440</name>
</gene>
<feature type="domain" description="Peptidase M28" evidence="1">
    <location>
        <begin position="134"/>
        <end position="238"/>
    </location>
</feature>
<evidence type="ECO:0000313" key="2">
    <source>
        <dbReference type="EMBL" id="KAB2813940.1"/>
    </source>
</evidence>
<dbReference type="Pfam" id="PF04389">
    <property type="entry name" value="Peptidase_M28"/>
    <property type="match status" value="1"/>
</dbReference>
<reference evidence="2 3" key="1">
    <citation type="submission" date="2019-09" db="EMBL/GenBank/DDBJ databases">
        <title>Genomes of family Cryomorphaceae.</title>
        <authorList>
            <person name="Bowman J.P."/>
        </authorList>
    </citation>
    <scope>NUCLEOTIDE SEQUENCE [LARGE SCALE GENOMIC DNA]</scope>
    <source>
        <strain evidence="2 3">LMG 25704</strain>
    </source>
</reference>
<protein>
    <submittedName>
        <fullName evidence="2">M28 family peptidase</fullName>
    </submittedName>
</protein>
<organism evidence="2 3">
    <name type="scientific">Phaeocystidibacter luteus</name>
    <dbReference type="NCBI Taxonomy" id="911197"/>
    <lineage>
        <taxon>Bacteria</taxon>
        <taxon>Pseudomonadati</taxon>
        <taxon>Bacteroidota</taxon>
        <taxon>Flavobacteriia</taxon>
        <taxon>Flavobacteriales</taxon>
        <taxon>Phaeocystidibacteraceae</taxon>
        <taxon>Phaeocystidibacter</taxon>
    </lineage>
</organism>
<dbReference type="SUPFAM" id="SSF53187">
    <property type="entry name" value="Zn-dependent exopeptidases"/>
    <property type="match status" value="1"/>
</dbReference>
<dbReference type="RefSeq" id="WP_151666608.1">
    <property type="nucleotide sequence ID" value="NZ_WBVO01000002.1"/>
</dbReference>
<proteinExistence type="predicted"/>